<dbReference type="AlphaFoldDB" id="A0A4R9BSF5"/>
<keyword evidence="1" id="KW-0805">Transcription regulation</keyword>
<dbReference type="SUPFAM" id="SSF52540">
    <property type="entry name" value="P-loop containing nucleoside triphosphate hydrolases"/>
    <property type="match status" value="1"/>
</dbReference>
<evidence type="ECO:0000256" key="2">
    <source>
        <dbReference type="ARBA" id="ARBA00023125"/>
    </source>
</evidence>
<dbReference type="Pfam" id="PF00196">
    <property type="entry name" value="GerE"/>
    <property type="match status" value="1"/>
</dbReference>
<dbReference type="CDD" id="cd06170">
    <property type="entry name" value="LuxR_C_like"/>
    <property type="match status" value="1"/>
</dbReference>
<feature type="region of interest" description="Disordered" evidence="4">
    <location>
        <begin position="920"/>
        <end position="944"/>
    </location>
</feature>
<evidence type="ECO:0000256" key="3">
    <source>
        <dbReference type="ARBA" id="ARBA00023163"/>
    </source>
</evidence>
<keyword evidence="3" id="KW-0804">Transcription</keyword>
<sequence length="944" mass="101780">MSNVILGLDRWGNVNVDRRMGLQLELAAAPRVVGIDRDPQRIVDRLDAGISMVIFGPLGFGKSLLLDSVARCLTTSGQQPERLGGRLGSSREPFGSLLNGPNLVLAEALVGTVVTTGRLLSYLQRVCAVDRPIVLVDDAHLVDAHTMRCLSQLVAAQAITLLATSDLVPRAALTSVDDATTLLLDDLWIKGGAERLDLEPLTEPESAELVREFAPGTQFDRVTQALLHTRSGGSRVILRELTAEVARQEPTLADLERTAFAFQAPSRRITDLLTHQLRGLTPAQLVTLSLIGALHKTTYTRALMLSSPADLGDLIRRGHVRRLSDMDNHVQGHAMLAEAALARADSALLRSSTQRLVEVLLTERSHGIATTPAEAQIIAKSWLERSDIRPGVTEKWGQAVVADILIMAARRSRSGGQPEQALLYSSLSLEIEPGLKATIEYSRALAACGRYAAAVAVTSTADELLVKPSDGVKLARWAISLTKFSPLTAAQYDAFSNRVAGWFVGDLAMRGEVEYIRLTQAVQNMDCARVARDGEFIANNEDYNVITRIRAACLSSMGHVHEGRTQHGLTLLELATDLNLRERAQRNADIYSSDGLGIEIFHSTAALRCRSGLEVASLTDELDQWIRVSVADHDHGKLGILGFISAQLSHYRGDTVGTEAELRMADANLVQSDPGGWLPWVQSLHASSLARMGLMQAAAAKMARARGCTIPAAGALSQFEFDQSDLQFLMHSGRNVAALHLARRLLKSADEQSPLIRSWLLNTFYELGEPAADVAVRLEQIASETDSPIVLAMAQRASAAAAVDADKMDVAARHLAELGAYGMAASACLKAAHLHGQRSNSVSERRSRALADSYAAASAAGTFSIVLPPGSERSPIDTLTAREREITALVQQGLSNRDIASELFLSVRTVESHLYQARIKTGQGARGAEPDPSADLIPSDPSAI</sequence>
<evidence type="ECO:0000256" key="4">
    <source>
        <dbReference type="SAM" id="MobiDB-lite"/>
    </source>
</evidence>
<dbReference type="InterPro" id="IPR036388">
    <property type="entry name" value="WH-like_DNA-bd_sf"/>
</dbReference>
<protein>
    <recommendedName>
        <fullName evidence="5">HTH luxR-type domain-containing protein</fullName>
    </recommendedName>
</protein>
<reference evidence="6 7" key="1">
    <citation type="submission" date="2019-03" db="EMBL/GenBank/DDBJ databases">
        <title>Genomics of glacier-inhabiting Cryobacterium strains.</title>
        <authorList>
            <person name="Liu Q."/>
            <person name="Xin Y.-H."/>
        </authorList>
    </citation>
    <scope>NUCLEOTIDE SEQUENCE [LARGE SCALE GENOMIC DNA]</scope>
    <source>
        <strain evidence="6 7">Sr54</strain>
    </source>
</reference>
<dbReference type="PRINTS" id="PR00038">
    <property type="entry name" value="HTHLUXR"/>
</dbReference>
<dbReference type="RefSeq" id="WP_134528846.1">
    <property type="nucleotide sequence ID" value="NZ_SOHN01000009.1"/>
</dbReference>
<evidence type="ECO:0000256" key="1">
    <source>
        <dbReference type="ARBA" id="ARBA00023015"/>
    </source>
</evidence>
<dbReference type="SUPFAM" id="SSF46894">
    <property type="entry name" value="C-terminal effector domain of the bipartite response regulators"/>
    <property type="match status" value="1"/>
</dbReference>
<dbReference type="PANTHER" id="PTHR44688:SF16">
    <property type="entry name" value="DNA-BINDING TRANSCRIPTIONAL ACTIVATOR DEVR_DOSR"/>
    <property type="match status" value="1"/>
</dbReference>
<dbReference type="InterPro" id="IPR000792">
    <property type="entry name" value="Tscrpt_reg_LuxR_C"/>
</dbReference>
<dbReference type="SMART" id="SM00421">
    <property type="entry name" value="HTH_LUXR"/>
    <property type="match status" value="1"/>
</dbReference>
<gene>
    <name evidence="6" type="ORF">E3T51_06250</name>
</gene>
<dbReference type="Proteomes" id="UP000297626">
    <property type="component" value="Unassembled WGS sequence"/>
</dbReference>
<evidence type="ECO:0000313" key="7">
    <source>
        <dbReference type="Proteomes" id="UP000297626"/>
    </source>
</evidence>
<keyword evidence="2" id="KW-0238">DNA-binding</keyword>
<dbReference type="InterPro" id="IPR016032">
    <property type="entry name" value="Sig_transdc_resp-reg_C-effctor"/>
</dbReference>
<dbReference type="GO" id="GO:0003677">
    <property type="term" value="F:DNA binding"/>
    <property type="evidence" value="ECO:0007669"/>
    <property type="project" value="UniProtKB-KW"/>
</dbReference>
<proteinExistence type="predicted"/>
<comment type="caution">
    <text evidence="6">The sequence shown here is derived from an EMBL/GenBank/DDBJ whole genome shotgun (WGS) entry which is preliminary data.</text>
</comment>
<keyword evidence="7" id="KW-1185">Reference proteome</keyword>
<accession>A0A4R9BSF5</accession>
<dbReference type="Gene3D" id="1.10.10.10">
    <property type="entry name" value="Winged helix-like DNA-binding domain superfamily/Winged helix DNA-binding domain"/>
    <property type="match status" value="1"/>
</dbReference>
<dbReference type="InterPro" id="IPR027417">
    <property type="entry name" value="P-loop_NTPase"/>
</dbReference>
<dbReference type="PROSITE" id="PS50043">
    <property type="entry name" value="HTH_LUXR_2"/>
    <property type="match status" value="1"/>
</dbReference>
<dbReference type="GO" id="GO:0006355">
    <property type="term" value="P:regulation of DNA-templated transcription"/>
    <property type="evidence" value="ECO:0007669"/>
    <property type="project" value="InterPro"/>
</dbReference>
<evidence type="ECO:0000313" key="6">
    <source>
        <dbReference type="EMBL" id="TFD88925.1"/>
    </source>
</evidence>
<organism evidence="6 7">
    <name type="scientific">Cryobacterium serini</name>
    <dbReference type="NCBI Taxonomy" id="1259201"/>
    <lineage>
        <taxon>Bacteria</taxon>
        <taxon>Bacillati</taxon>
        <taxon>Actinomycetota</taxon>
        <taxon>Actinomycetes</taxon>
        <taxon>Micrococcales</taxon>
        <taxon>Microbacteriaceae</taxon>
        <taxon>Cryobacterium</taxon>
    </lineage>
</organism>
<dbReference type="PANTHER" id="PTHR44688">
    <property type="entry name" value="DNA-BINDING TRANSCRIPTIONAL ACTIVATOR DEVR_DOSR"/>
    <property type="match status" value="1"/>
</dbReference>
<dbReference type="EMBL" id="SOHN01000009">
    <property type="protein sequence ID" value="TFD88925.1"/>
    <property type="molecule type" value="Genomic_DNA"/>
</dbReference>
<evidence type="ECO:0000259" key="5">
    <source>
        <dbReference type="PROSITE" id="PS50043"/>
    </source>
</evidence>
<feature type="domain" description="HTH luxR-type" evidence="5">
    <location>
        <begin position="872"/>
        <end position="944"/>
    </location>
</feature>
<name>A0A4R9BSF5_9MICO</name>